<proteinExistence type="predicted"/>
<evidence type="ECO:0008006" key="3">
    <source>
        <dbReference type="Google" id="ProtNLM"/>
    </source>
</evidence>
<protein>
    <recommendedName>
        <fullName evidence="3">DUF1093 domain-containing protein</fullName>
    </recommendedName>
</protein>
<dbReference type="RefSeq" id="WP_242960892.1">
    <property type="nucleotide sequence ID" value="NZ_BAABFM010000072.1"/>
</dbReference>
<evidence type="ECO:0000313" key="2">
    <source>
        <dbReference type="Proteomes" id="UP000198806"/>
    </source>
</evidence>
<dbReference type="InterPro" id="IPR006542">
    <property type="entry name" value="DUF1093"/>
</dbReference>
<evidence type="ECO:0000313" key="1">
    <source>
        <dbReference type="EMBL" id="SFO08228.1"/>
    </source>
</evidence>
<dbReference type="EMBL" id="FOWD01000008">
    <property type="protein sequence ID" value="SFO08228.1"/>
    <property type="molecule type" value="Genomic_DNA"/>
</dbReference>
<dbReference type="STRING" id="1527.SAMN04489757_108110"/>
<reference evidence="1 2" key="1">
    <citation type="submission" date="2016-10" db="EMBL/GenBank/DDBJ databases">
        <authorList>
            <person name="de Groot N.N."/>
        </authorList>
    </citation>
    <scope>NUCLEOTIDE SEQUENCE [LARGE SCALE GENOMIC DNA]</scope>
    <source>
        <strain evidence="1 2">DSM 1283</strain>
    </source>
</reference>
<dbReference type="PANTHER" id="PTHR36433:SF2">
    <property type="entry name" value="YXEA FAMILY PROTEIN"/>
    <property type="match status" value="1"/>
</dbReference>
<dbReference type="SUPFAM" id="SSF159121">
    <property type="entry name" value="BC4932-like"/>
    <property type="match status" value="1"/>
</dbReference>
<name>A0A1I5E9E3_9FIRM</name>
<dbReference type="Proteomes" id="UP000198806">
    <property type="component" value="Unassembled WGS sequence"/>
</dbReference>
<dbReference type="NCBIfam" id="TIGR01655">
    <property type="entry name" value="yxeA_fam"/>
    <property type="match status" value="1"/>
</dbReference>
<dbReference type="PANTHER" id="PTHR36433">
    <property type="entry name" value="HYPOTHETICAL CYTOSOLIC PROTEIN"/>
    <property type="match status" value="1"/>
</dbReference>
<dbReference type="AlphaFoldDB" id="A0A1I5E9E3"/>
<gene>
    <name evidence="1" type="ORF">SAMN04489757_108110</name>
</gene>
<dbReference type="Gene3D" id="2.40.50.480">
    <property type="match status" value="1"/>
</dbReference>
<organism evidence="1 2">
    <name type="scientific">Anaerocolumna aminovalerica</name>
    <dbReference type="NCBI Taxonomy" id="1527"/>
    <lineage>
        <taxon>Bacteria</taxon>
        <taxon>Bacillati</taxon>
        <taxon>Bacillota</taxon>
        <taxon>Clostridia</taxon>
        <taxon>Lachnospirales</taxon>
        <taxon>Lachnospiraceae</taxon>
        <taxon>Anaerocolumna</taxon>
    </lineage>
</organism>
<dbReference type="Pfam" id="PF06486">
    <property type="entry name" value="DUF1093"/>
    <property type="match status" value="1"/>
</dbReference>
<dbReference type="InterPro" id="IPR036166">
    <property type="entry name" value="YxeA-like_sf"/>
</dbReference>
<sequence>MIVNGDTKLNHWKRYEYTLDAYNEKGEKKSLTFTSSKQLREGSYLELYVAPFRGVTYWQEVQPDELPDQVKSVYLK</sequence>
<keyword evidence="2" id="KW-1185">Reference proteome</keyword>
<accession>A0A1I5E9E3</accession>